<keyword evidence="3" id="KW-1185">Reference proteome</keyword>
<dbReference type="PANTHER" id="PTHR21015:SF28">
    <property type="entry name" value="SLL1722 PROTEIN"/>
    <property type="match status" value="1"/>
</dbReference>
<accession>A0A327JQG2</accession>
<dbReference type="Gene3D" id="3.40.50.2000">
    <property type="entry name" value="Glycogen Phosphorylase B"/>
    <property type="match status" value="1"/>
</dbReference>
<evidence type="ECO:0000259" key="1">
    <source>
        <dbReference type="Pfam" id="PF04101"/>
    </source>
</evidence>
<proteinExistence type="predicted"/>
<organism evidence="2 3">
    <name type="scientific">Rhodobium orientis</name>
    <dbReference type="NCBI Taxonomy" id="34017"/>
    <lineage>
        <taxon>Bacteria</taxon>
        <taxon>Pseudomonadati</taxon>
        <taxon>Pseudomonadota</taxon>
        <taxon>Alphaproteobacteria</taxon>
        <taxon>Hyphomicrobiales</taxon>
        <taxon>Rhodobiaceae</taxon>
        <taxon>Rhodobium</taxon>
    </lineage>
</organism>
<gene>
    <name evidence="2" type="ORF">CH339_17320</name>
</gene>
<evidence type="ECO:0000313" key="3">
    <source>
        <dbReference type="Proteomes" id="UP000249299"/>
    </source>
</evidence>
<sequence length="395" mass="41726">MPGATTRRAVEVKEAILKALIYVQHLLGTGHAVRAAAIARALGARGVDALFVSGNALPPTLSLDGVSILELPHARAADTSFQTILGGDGAPIDAAWKAMRADRLLTAFRDHSPDILLTETYPFGRKKFAFELNPLLDAAHAEGRPLIATSIRDILVRKDDPAKEQRMAEVARDRYDLILIHADGDIVRLKDSFPFADEVEPLVRYTGYVHEPRSAVAPAGDGIDEVIVSCGGGAVGGDLLQAALGARALSQKAGDATWRLLVGHSHGAETLERLAAGAPEGIVVERARPDFPELLKRARLSVSQAGYNTTIDILVAGVPAVFVPFKAGGETEQTQRAELLAARGLAEVVAEEDLTPQSLAAAVDAALARPPARLEVDLGGAATSADILIAEAEKR</sequence>
<dbReference type="GO" id="GO:0016758">
    <property type="term" value="F:hexosyltransferase activity"/>
    <property type="evidence" value="ECO:0007669"/>
    <property type="project" value="InterPro"/>
</dbReference>
<keyword evidence="2" id="KW-0808">Transferase</keyword>
<feature type="domain" description="Glycosyl transferase family 28 C-terminal" evidence="1">
    <location>
        <begin position="232"/>
        <end position="372"/>
    </location>
</feature>
<dbReference type="EMBL" id="NPEV01000043">
    <property type="protein sequence ID" value="RAI25638.1"/>
    <property type="molecule type" value="Genomic_DNA"/>
</dbReference>
<dbReference type="SUPFAM" id="SSF53756">
    <property type="entry name" value="UDP-Glycosyltransferase/glycogen phosphorylase"/>
    <property type="match status" value="1"/>
</dbReference>
<dbReference type="Pfam" id="PF04101">
    <property type="entry name" value="Glyco_tran_28_C"/>
    <property type="match status" value="1"/>
</dbReference>
<evidence type="ECO:0000313" key="2">
    <source>
        <dbReference type="EMBL" id="RAI25638.1"/>
    </source>
</evidence>
<dbReference type="PANTHER" id="PTHR21015">
    <property type="entry name" value="UDP-N-ACETYLGLUCOSAMINE--N-ACETYLMURAMYL-(PENTAPEPTIDE) PYROPHOSPHORYL-UNDECAPRENOL N-ACETYLGLUCOSAMINE TRANSFERASE 1"/>
    <property type="match status" value="1"/>
</dbReference>
<reference evidence="2 3" key="1">
    <citation type="submission" date="2017-07" db="EMBL/GenBank/DDBJ databases">
        <title>Draft Genome Sequences of Select Purple Nonsulfur Bacteria.</title>
        <authorList>
            <person name="Lasarre B."/>
            <person name="Mckinlay J.B."/>
        </authorList>
    </citation>
    <scope>NUCLEOTIDE SEQUENCE [LARGE SCALE GENOMIC DNA]</scope>
    <source>
        <strain evidence="2 3">DSM 11290</strain>
    </source>
</reference>
<dbReference type="OrthoDB" id="503443at2"/>
<dbReference type="AlphaFoldDB" id="A0A327JQG2"/>
<comment type="caution">
    <text evidence="2">The sequence shown here is derived from an EMBL/GenBank/DDBJ whole genome shotgun (WGS) entry which is preliminary data.</text>
</comment>
<dbReference type="InterPro" id="IPR007235">
    <property type="entry name" value="Glyco_trans_28_C"/>
</dbReference>
<dbReference type="Proteomes" id="UP000249299">
    <property type="component" value="Unassembled WGS sequence"/>
</dbReference>
<name>A0A327JQG2_9HYPH</name>
<protein>
    <submittedName>
        <fullName evidence="2">Glycosyltransferase</fullName>
    </submittedName>
</protein>